<evidence type="ECO:0000313" key="3">
    <source>
        <dbReference type="EMBL" id="KAL5108130.1"/>
    </source>
</evidence>
<dbReference type="Pfam" id="PF08338">
    <property type="entry name" value="DUF1731"/>
    <property type="match status" value="1"/>
</dbReference>
<comment type="caution">
    <text evidence="3">The sequence shown here is derived from an EMBL/GenBank/DDBJ whole genome shotgun (WGS) entry which is preliminary data.</text>
</comment>
<gene>
    <name evidence="3" type="ORF">TcWFU_008841</name>
</gene>
<dbReference type="NCBIfam" id="TIGR01777">
    <property type="entry name" value="yfcH"/>
    <property type="match status" value="1"/>
</dbReference>
<dbReference type="SUPFAM" id="SSF51735">
    <property type="entry name" value="NAD(P)-binding Rossmann-fold domains"/>
    <property type="match status" value="1"/>
</dbReference>
<keyword evidence="4" id="KW-1185">Reference proteome</keyword>
<protein>
    <submittedName>
        <fullName evidence="3">Uncharacterized protein</fullName>
    </submittedName>
</protein>
<evidence type="ECO:0000259" key="2">
    <source>
        <dbReference type="Pfam" id="PF08338"/>
    </source>
</evidence>
<evidence type="ECO:0000259" key="1">
    <source>
        <dbReference type="Pfam" id="PF01370"/>
    </source>
</evidence>
<dbReference type="InterPro" id="IPR001509">
    <property type="entry name" value="Epimerase_deHydtase"/>
</dbReference>
<dbReference type="InterPro" id="IPR010099">
    <property type="entry name" value="SDR39U1"/>
</dbReference>
<accession>A0ABR4QFC2</accession>
<evidence type="ECO:0000313" key="4">
    <source>
        <dbReference type="Proteomes" id="UP001651158"/>
    </source>
</evidence>
<feature type="domain" description="NAD-dependent epimerase/dehydratase" evidence="1">
    <location>
        <begin position="71"/>
        <end position="282"/>
    </location>
</feature>
<dbReference type="PANTHER" id="PTHR11092:SF0">
    <property type="entry name" value="EPIMERASE FAMILY PROTEIN SDR39U1"/>
    <property type="match status" value="1"/>
</dbReference>
<feature type="domain" description="DUF1731" evidence="2">
    <location>
        <begin position="323"/>
        <end position="370"/>
    </location>
</feature>
<name>A0ABR4QFC2_9CEST</name>
<dbReference type="Pfam" id="PF01370">
    <property type="entry name" value="Epimerase"/>
    <property type="match status" value="1"/>
</dbReference>
<reference evidence="3 4" key="1">
    <citation type="journal article" date="2022" name="Front. Cell. Infect. Microbiol.">
        <title>The Genomes of Two Strains of Taenia crassiceps the Animal Model for the Study of Human Cysticercosis.</title>
        <authorList>
            <person name="Bobes R.J."/>
            <person name="Estrada K."/>
            <person name="Rios-Valencia D.G."/>
            <person name="Calderon-Gallegos A."/>
            <person name="de la Torre P."/>
            <person name="Carrero J.C."/>
            <person name="Sanchez-Flores A."/>
            <person name="Laclette J.P."/>
        </authorList>
    </citation>
    <scope>NUCLEOTIDE SEQUENCE [LARGE SCALE GENOMIC DNA]</scope>
    <source>
        <strain evidence="3">WFUcys</strain>
    </source>
</reference>
<proteinExistence type="predicted"/>
<dbReference type="Gene3D" id="3.40.50.720">
    <property type="entry name" value="NAD(P)-binding Rossmann-like Domain"/>
    <property type="match status" value="1"/>
</dbReference>
<sequence length="380" mass="41561">MPCVPVVYSLRGIFWLNAHQDFGSFLGVCLTHFVLIVRPHPLHQSLLEKCCLLEFSHPHDIVMSTSAKLNVVIGGGTGLIGRVLASSLLSRNANVRIITRNPKHSGDLSWNVVESCGLPEDTHVVINLAGRNVGEVSPKLLIPSYRQAYLQDIYSSRVRATQILVKSTPKTTKTFINASAIGFYEPHLSRCYTESDLSVDYGFLSRLVRDWETACFGTQLEGVQRVLVRTGIVLSKDGGALSKMYLSHRLGLGGPIGSGRQWLSWIHIDDLVNLYCFLIMNSAGQRLSGAVNGTAPCPVRQGAFSRALSEALGVPSFGGHIPMPAFIIRAIMGRERAPLLLEGQRVLPAKAQAAGFEFNFPTLESALENIYGKRPQPVSN</sequence>
<organism evidence="3 4">
    <name type="scientific">Taenia crassiceps</name>
    <dbReference type="NCBI Taxonomy" id="6207"/>
    <lineage>
        <taxon>Eukaryota</taxon>
        <taxon>Metazoa</taxon>
        <taxon>Spiralia</taxon>
        <taxon>Lophotrochozoa</taxon>
        <taxon>Platyhelminthes</taxon>
        <taxon>Cestoda</taxon>
        <taxon>Eucestoda</taxon>
        <taxon>Cyclophyllidea</taxon>
        <taxon>Taeniidae</taxon>
        <taxon>Taenia</taxon>
    </lineage>
</organism>
<dbReference type="InterPro" id="IPR036291">
    <property type="entry name" value="NAD(P)-bd_dom_sf"/>
</dbReference>
<dbReference type="PANTHER" id="PTHR11092">
    <property type="entry name" value="SUGAR NUCLEOTIDE EPIMERASE RELATED"/>
    <property type="match status" value="1"/>
</dbReference>
<dbReference type="InterPro" id="IPR013549">
    <property type="entry name" value="DUF1731"/>
</dbReference>
<dbReference type="EMBL" id="JAKROA010000004">
    <property type="protein sequence ID" value="KAL5108130.1"/>
    <property type="molecule type" value="Genomic_DNA"/>
</dbReference>
<dbReference type="Proteomes" id="UP001651158">
    <property type="component" value="Unassembled WGS sequence"/>
</dbReference>